<dbReference type="EMBL" id="PDUD01000020">
    <property type="protein sequence ID" value="PHN05870.1"/>
    <property type="molecule type" value="Genomic_DNA"/>
</dbReference>
<dbReference type="RefSeq" id="WP_099150960.1">
    <property type="nucleotide sequence ID" value="NZ_PDUD01000020.1"/>
</dbReference>
<comment type="caution">
    <text evidence="1">The sequence shown here is derived from an EMBL/GenBank/DDBJ whole genome shotgun (WGS) entry which is preliminary data.</text>
</comment>
<keyword evidence="2" id="KW-1185">Reference proteome</keyword>
<name>A0A2D0NBY8_FLAN2</name>
<gene>
    <name evidence="1" type="ORF">CRP01_15500</name>
</gene>
<reference evidence="1 2" key="1">
    <citation type="submission" date="2017-10" db="EMBL/GenBank/DDBJ databases">
        <title>The draft genome sequence of Lewinella nigricans NBRC 102662.</title>
        <authorList>
            <person name="Wang K."/>
        </authorList>
    </citation>
    <scope>NUCLEOTIDE SEQUENCE [LARGE SCALE GENOMIC DNA]</scope>
    <source>
        <strain evidence="1 2">NBRC 102662</strain>
    </source>
</reference>
<accession>A0A2D0NBY8</accession>
<dbReference type="AlphaFoldDB" id="A0A2D0NBY8"/>
<dbReference type="Proteomes" id="UP000223913">
    <property type="component" value="Unassembled WGS sequence"/>
</dbReference>
<evidence type="ECO:0000313" key="2">
    <source>
        <dbReference type="Proteomes" id="UP000223913"/>
    </source>
</evidence>
<organism evidence="1 2">
    <name type="scientific">Flavilitoribacter nigricans (strain ATCC 23147 / DSM 23189 / NBRC 102662 / NCIMB 1420 / SS-2)</name>
    <name type="common">Lewinella nigricans</name>
    <dbReference type="NCBI Taxonomy" id="1122177"/>
    <lineage>
        <taxon>Bacteria</taxon>
        <taxon>Pseudomonadati</taxon>
        <taxon>Bacteroidota</taxon>
        <taxon>Saprospiria</taxon>
        <taxon>Saprospirales</taxon>
        <taxon>Lewinellaceae</taxon>
        <taxon>Flavilitoribacter</taxon>
    </lineage>
</organism>
<evidence type="ECO:0000313" key="1">
    <source>
        <dbReference type="EMBL" id="PHN05870.1"/>
    </source>
</evidence>
<sequence>MEKFKELFRKDGKDLIGQYHQDWLKQPEQMGSSIMKTKVINDPSRCTFHQLIVLAEFFGQSPYDIMIEYDLGKKGMSDREREVVEQFLQHWIPSGKKYGLSSPAVLTGV</sequence>
<proteinExistence type="predicted"/>
<protein>
    <submittedName>
        <fullName evidence="1">Uncharacterized protein</fullName>
    </submittedName>
</protein>